<dbReference type="AlphaFoldDB" id="A0ABD5V6Q5"/>
<reference evidence="2 3" key="1">
    <citation type="journal article" date="2019" name="Int. J. Syst. Evol. Microbiol.">
        <title>The Global Catalogue of Microorganisms (GCM) 10K type strain sequencing project: providing services to taxonomists for standard genome sequencing and annotation.</title>
        <authorList>
            <consortium name="The Broad Institute Genomics Platform"/>
            <consortium name="The Broad Institute Genome Sequencing Center for Infectious Disease"/>
            <person name="Wu L."/>
            <person name="Ma J."/>
        </authorList>
    </citation>
    <scope>NUCLEOTIDE SEQUENCE [LARGE SCALE GENOMIC DNA]</scope>
    <source>
        <strain evidence="2 3">CGMCC 1.3240</strain>
    </source>
</reference>
<dbReference type="Pfam" id="PF04307">
    <property type="entry name" value="YdjM"/>
    <property type="match status" value="1"/>
</dbReference>
<feature type="transmembrane region" description="Helical" evidence="1">
    <location>
        <begin position="80"/>
        <end position="98"/>
    </location>
</feature>
<evidence type="ECO:0000313" key="2">
    <source>
        <dbReference type="EMBL" id="MFC6906739.1"/>
    </source>
</evidence>
<evidence type="ECO:0000256" key="1">
    <source>
        <dbReference type="SAM" id="Phobius"/>
    </source>
</evidence>
<dbReference type="GO" id="GO:0016787">
    <property type="term" value="F:hydrolase activity"/>
    <property type="evidence" value="ECO:0007669"/>
    <property type="project" value="UniProtKB-KW"/>
</dbReference>
<keyword evidence="3" id="KW-1185">Reference proteome</keyword>
<dbReference type="InterPro" id="IPR007404">
    <property type="entry name" value="YdjM-like"/>
</dbReference>
<dbReference type="EMBL" id="JBHSXQ010000005">
    <property type="protein sequence ID" value="MFC6906739.1"/>
    <property type="molecule type" value="Genomic_DNA"/>
</dbReference>
<evidence type="ECO:0000313" key="3">
    <source>
        <dbReference type="Proteomes" id="UP001596312"/>
    </source>
</evidence>
<proteinExistence type="predicted"/>
<sequence length="109" mass="11816">MTSISLSSYVESTFIHRGIIHTALFLIAIITVAGLWGSPKQFKLASGLAVSSHLVIDSLSLMGVLWLFPLEIGVSGDLSLHGSTATLVLWALSARLLVWRRQRPSLDSD</sequence>
<feature type="transmembrane region" description="Helical" evidence="1">
    <location>
        <begin position="14"/>
        <end position="36"/>
    </location>
</feature>
<organism evidence="2 3">
    <name type="scientific">Halalkalicoccus tibetensis</name>
    <dbReference type="NCBI Taxonomy" id="175632"/>
    <lineage>
        <taxon>Archaea</taxon>
        <taxon>Methanobacteriati</taxon>
        <taxon>Methanobacteriota</taxon>
        <taxon>Stenosarchaea group</taxon>
        <taxon>Halobacteria</taxon>
        <taxon>Halobacteriales</taxon>
        <taxon>Halococcaceae</taxon>
        <taxon>Halalkalicoccus</taxon>
    </lineage>
</organism>
<keyword evidence="1" id="KW-1133">Transmembrane helix</keyword>
<protein>
    <submittedName>
        <fullName evidence="2">Metal-dependent hydrolase</fullName>
    </submittedName>
</protein>
<comment type="caution">
    <text evidence="2">The sequence shown here is derived from an EMBL/GenBank/DDBJ whole genome shotgun (WGS) entry which is preliminary data.</text>
</comment>
<gene>
    <name evidence="2" type="ORF">ACFQGH_16215</name>
</gene>
<name>A0ABD5V6Q5_9EURY</name>
<keyword evidence="2" id="KW-0378">Hydrolase</keyword>
<dbReference type="Proteomes" id="UP001596312">
    <property type="component" value="Unassembled WGS sequence"/>
</dbReference>
<keyword evidence="1" id="KW-0812">Transmembrane</keyword>
<feature type="transmembrane region" description="Helical" evidence="1">
    <location>
        <begin position="48"/>
        <end position="68"/>
    </location>
</feature>
<accession>A0ABD5V6Q5</accession>
<keyword evidence="1" id="KW-0472">Membrane</keyword>
<dbReference type="RefSeq" id="WP_390220969.1">
    <property type="nucleotide sequence ID" value="NZ_JBBMXV010000005.1"/>
</dbReference>